<protein>
    <submittedName>
        <fullName evidence="3">Uncharacterized protein</fullName>
    </submittedName>
</protein>
<dbReference type="Proteomes" id="UP000663868">
    <property type="component" value="Unassembled WGS sequence"/>
</dbReference>
<evidence type="ECO:0000313" key="5">
    <source>
        <dbReference type="Proteomes" id="UP000663860"/>
    </source>
</evidence>
<keyword evidence="2" id="KW-0175">Coiled coil</keyword>
<dbReference type="PANTHER" id="PTHR14096:SF28">
    <property type="entry name" value="APOLIPOPROTEIN L, 1-RELATED"/>
    <property type="match status" value="1"/>
</dbReference>
<dbReference type="AlphaFoldDB" id="A0A815GFJ5"/>
<evidence type="ECO:0000313" key="4">
    <source>
        <dbReference type="EMBL" id="CAF3977892.1"/>
    </source>
</evidence>
<dbReference type="GO" id="GO:0016020">
    <property type="term" value="C:membrane"/>
    <property type="evidence" value="ECO:0007669"/>
    <property type="project" value="TreeGrafter"/>
</dbReference>
<dbReference type="Pfam" id="PF05461">
    <property type="entry name" value="ApoL"/>
    <property type="match status" value="1"/>
</dbReference>
<organism evidence="3 5">
    <name type="scientific">Adineta steineri</name>
    <dbReference type="NCBI Taxonomy" id="433720"/>
    <lineage>
        <taxon>Eukaryota</taxon>
        <taxon>Metazoa</taxon>
        <taxon>Spiralia</taxon>
        <taxon>Gnathifera</taxon>
        <taxon>Rotifera</taxon>
        <taxon>Eurotatoria</taxon>
        <taxon>Bdelloidea</taxon>
        <taxon>Adinetida</taxon>
        <taxon>Adinetidae</taxon>
        <taxon>Adineta</taxon>
    </lineage>
</organism>
<evidence type="ECO:0000256" key="1">
    <source>
        <dbReference type="ARBA" id="ARBA00010090"/>
    </source>
</evidence>
<evidence type="ECO:0000256" key="2">
    <source>
        <dbReference type="SAM" id="Coils"/>
    </source>
</evidence>
<gene>
    <name evidence="3" type="ORF">IZO911_LOCUS36054</name>
    <name evidence="4" type="ORF">KXQ929_LOCUS27165</name>
</gene>
<dbReference type="GO" id="GO:0042157">
    <property type="term" value="P:lipoprotein metabolic process"/>
    <property type="evidence" value="ECO:0007669"/>
    <property type="project" value="InterPro"/>
</dbReference>
<dbReference type="GO" id="GO:0005576">
    <property type="term" value="C:extracellular region"/>
    <property type="evidence" value="ECO:0007669"/>
    <property type="project" value="InterPro"/>
</dbReference>
<dbReference type="InterPro" id="IPR008405">
    <property type="entry name" value="ApoL"/>
</dbReference>
<dbReference type="Proteomes" id="UP000663860">
    <property type="component" value="Unassembled WGS sequence"/>
</dbReference>
<accession>A0A815GFJ5</accession>
<sequence length="291" mass="31583">MNNDGFLATIDEFIQITDIIIEKLKKELDWINDHRTRCNVAKTVGTTATVSGAAIVVGSLLLAPFTGGASIVAATGYGVLAGTAGAAVNITTDITDMITTKIENSQVESICAQRNQVADRLKKHFDELERVAMELKRLNVEETEAYALSLKNLASKSNSIRTSSSTIIQLSKCAKLANGTSSMLSRSGGKFWKGMRLQSETLMKVLGYFGFNVSKTGAMAVVRSGTAILSGAFAIYDVYSLINSIKNNHPTADAISEMIKQMKEELNEINELSSMCNQLVEFDVNNYQKSN</sequence>
<proteinExistence type="inferred from homology"/>
<name>A0A815GFJ5_9BILA</name>
<dbReference type="EMBL" id="CAJNOE010000808">
    <property type="protein sequence ID" value="CAF1337769.1"/>
    <property type="molecule type" value="Genomic_DNA"/>
</dbReference>
<dbReference type="PANTHER" id="PTHR14096">
    <property type="entry name" value="APOLIPOPROTEIN L"/>
    <property type="match status" value="1"/>
</dbReference>
<dbReference type="EMBL" id="CAJOBB010002540">
    <property type="protein sequence ID" value="CAF3977892.1"/>
    <property type="molecule type" value="Genomic_DNA"/>
</dbReference>
<feature type="coiled-coil region" evidence="2">
    <location>
        <begin position="118"/>
        <end position="145"/>
    </location>
</feature>
<dbReference type="GO" id="GO:0008289">
    <property type="term" value="F:lipid binding"/>
    <property type="evidence" value="ECO:0007669"/>
    <property type="project" value="InterPro"/>
</dbReference>
<comment type="similarity">
    <text evidence="1">Belongs to the apolipoprotein L family.</text>
</comment>
<comment type="caution">
    <text evidence="3">The sequence shown here is derived from an EMBL/GenBank/DDBJ whole genome shotgun (WGS) entry which is preliminary data.</text>
</comment>
<evidence type="ECO:0000313" key="3">
    <source>
        <dbReference type="EMBL" id="CAF1337769.1"/>
    </source>
</evidence>
<dbReference type="GO" id="GO:0006869">
    <property type="term" value="P:lipid transport"/>
    <property type="evidence" value="ECO:0007669"/>
    <property type="project" value="InterPro"/>
</dbReference>
<reference evidence="3" key="1">
    <citation type="submission" date="2021-02" db="EMBL/GenBank/DDBJ databases">
        <authorList>
            <person name="Nowell W R."/>
        </authorList>
    </citation>
    <scope>NUCLEOTIDE SEQUENCE</scope>
</reference>